<protein>
    <submittedName>
        <fullName evidence="2">Uncharacterized protein</fullName>
    </submittedName>
</protein>
<gene>
    <name evidence="2" type="ORF">H2200_000225</name>
</gene>
<evidence type="ECO:0000313" key="3">
    <source>
        <dbReference type="Proteomes" id="UP001172673"/>
    </source>
</evidence>
<evidence type="ECO:0000313" key="2">
    <source>
        <dbReference type="EMBL" id="KAJ9616506.1"/>
    </source>
</evidence>
<keyword evidence="1" id="KW-0812">Transmembrane</keyword>
<accession>A0AA38XNV9</accession>
<feature type="transmembrane region" description="Helical" evidence="1">
    <location>
        <begin position="303"/>
        <end position="328"/>
    </location>
</feature>
<name>A0AA38XNV9_9EURO</name>
<dbReference type="EMBL" id="JAPDRK010000001">
    <property type="protein sequence ID" value="KAJ9616506.1"/>
    <property type="molecule type" value="Genomic_DNA"/>
</dbReference>
<evidence type="ECO:0000256" key="1">
    <source>
        <dbReference type="SAM" id="Phobius"/>
    </source>
</evidence>
<sequence>MSDVAQDKHASMPRNLPELQTYQYYMILRGTFPFDQVQTISHGAKTTNVEAADGATDREMNRETDRATIKDLNKAADKEADAIDEPEAIESQPSGIGALSTKIILNIISFIDDIPSVVVFALTTRRHYAAIVAHFKVKRLRQICPKDVRSPFPPELDQFAYNTLQLPKSEEFNPRKELPGTCVAPYRIENYFCPDVVSTESVWAELDSLRPKDKICVLSFVRRLKWIVDEEDEVRYDCYLAWGMMAGFVEIPGLPVVRVQVRKSDVKGLLKVRRVVPSVEYLVLRDLLRERCRTVTEYELTSAYNWALICACSYTAFVLVSALVWFWAATSGRDSG</sequence>
<reference evidence="2" key="1">
    <citation type="submission" date="2022-10" db="EMBL/GenBank/DDBJ databases">
        <title>Culturing micro-colonial fungi from biological soil crusts in the Mojave desert and describing Neophaeococcomyces mojavensis, and introducing the new genera and species Taxawa tesnikishii.</title>
        <authorList>
            <person name="Kurbessoian T."/>
            <person name="Stajich J.E."/>
        </authorList>
    </citation>
    <scope>NUCLEOTIDE SEQUENCE</scope>
    <source>
        <strain evidence="2">TK_41</strain>
    </source>
</reference>
<keyword evidence="1" id="KW-0472">Membrane</keyword>
<proteinExistence type="predicted"/>
<comment type="caution">
    <text evidence="2">The sequence shown here is derived from an EMBL/GenBank/DDBJ whole genome shotgun (WGS) entry which is preliminary data.</text>
</comment>
<keyword evidence="3" id="KW-1185">Reference proteome</keyword>
<organism evidence="2 3">
    <name type="scientific">Cladophialophora chaetospira</name>
    <dbReference type="NCBI Taxonomy" id="386627"/>
    <lineage>
        <taxon>Eukaryota</taxon>
        <taxon>Fungi</taxon>
        <taxon>Dikarya</taxon>
        <taxon>Ascomycota</taxon>
        <taxon>Pezizomycotina</taxon>
        <taxon>Eurotiomycetes</taxon>
        <taxon>Chaetothyriomycetidae</taxon>
        <taxon>Chaetothyriales</taxon>
        <taxon>Herpotrichiellaceae</taxon>
        <taxon>Cladophialophora</taxon>
    </lineage>
</organism>
<dbReference type="AlphaFoldDB" id="A0AA38XNV9"/>
<dbReference type="Proteomes" id="UP001172673">
    <property type="component" value="Unassembled WGS sequence"/>
</dbReference>
<keyword evidence="1" id="KW-1133">Transmembrane helix</keyword>